<dbReference type="InterPro" id="IPR058250">
    <property type="entry name" value="CCC"/>
</dbReference>
<evidence type="ECO:0000259" key="2">
    <source>
        <dbReference type="Pfam" id="PF26644"/>
    </source>
</evidence>
<evidence type="ECO:0000313" key="4">
    <source>
        <dbReference type="Proteomes" id="UP001168972"/>
    </source>
</evidence>
<dbReference type="Proteomes" id="UP001168972">
    <property type="component" value="Unassembled WGS sequence"/>
</dbReference>
<feature type="domain" description="CCC" evidence="2">
    <location>
        <begin position="36"/>
        <end position="134"/>
    </location>
</feature>
<feature type="signal peptide" evidence="1">
    <location>
        <begin position="1"/>
        <end position="22"/>
    </location>
</feature>
<sequence length="168" mass="19034">MIKIGITTIFVFVFIFIGNLEAITIVDHYPDDDYVLDHEVSHDEAISVARTLHIPSDSEPGCKSCTNDEMTYCKDGSVINDHCCCDSSYNKVFPFVEHTCRVGRQACKTIAENCGEYHRLRECCCHAYLGSVWKYLAGSANNSKPIFITTAGTFPILYLLHWIMWNVH</sequence>
<keyword evidence="4" id="KW-1185">Reference proteome</keyword>
<comment type="caution">
    <text evidence="3">The sequence shown here is derived from an EMBL/GenBank/DDBJ whole genome shotgun (WGS) entry which is preliminary data.</text>
</comment>
<dbReference type="EMBL" id="JAQQBR010000001">
    <property type="protein sequence ID" value="KAK0182081.1"/>
    <property type="molecule type" value="Genomic_DNA"/>
</dbReference>
<dbReference type="AlphaFoldDB" id="A0AA39L247"/>
<reference evidence="3" key="1">
    <citation type="journal article" date="2023" name="bioRxiv">
        <title>Scaffold-level genome assemblies of two parasitoid biocontrol wasps reveal the parthenogenesis mechanism and an associated novel virus.</title>
        <authorList>
            <person name="Inwood S."/>
            <person name="Skelly J."/>
            <person name="Guhlin J."/>
            <person name="Harrop T."/>
            <person name="Goldson S."/>
            <person name="Dearden P."/>
        </authorList>
    </citation>
    <scope>NUCLEOTIDE SEQUENCE</scope>
    <source>
        <strain evidence="3">Lincoln</strain>
        <tissue evidence="3">Whole body</tissue>
    </source>
</reference>
<accession>A0AA39L247</accession>
<keyword evidence="1" id="KW-0732">Signal</keyword>
<name>A0AA39L247_MICHY</name>
<evidence type="ECO:0000313" key="3">
    <source>
        <dbReference type="EMBL" id="KAK0182081.1"/>
    </source>
</evidence>
<organism evidence="3 4">
    <name type="scientific">Microctonus hyperodae</name>
    <name type="common">Parasitoid wasp</name>
    <dbReference type="NCBI Taxonomy" id="165561"/>
    <lineage>
        <taxon>Eukaryota</taxon>
        <taxon>Metazoa</taxon>
        <taxon>Ecdysozoa</taxon>
        <taxon>Arthropoda</taxon>
        <taxon>Hexapoda</taxon>
        <taxon>Insecta</taxon>
        <taxon>Pterygota</taxon>
        <taxon>Neoptera</taxon>
        <taxon>Endopterygota</taxon>
        <taxon>Hymenoptera</taxon>
        <taxon>Apocrita</taxon>
        <taxon>Ichneumonoidea</taxon>
        <taxon>Braconidae</taxon>
        <taxon>Euphorinae</taxon>
        <taxon>Microctonus</taxon>
    </lineage>
</organism>
<evidence type="ECO:0000256" key="1">
    <source>
        <dbReference type="SAM" id="SignalP"/>
    </source>
</evidence>
<dbReference type="Pfam" id="PF26644">
    <property type="entry name" value="CCC"/>
    <property type="match status" value="1"/>
</dbReference>
<protein>
    <recommendedName>
        <fullName evidence="2">CCC domain-containing protein</fullName>
    </recommendedName>
</protein>
<reference evidence="3" key="2">
    <citation type="submission" date="2023-03" db="EMBL/GenBank/DDBJ databases">
        <authorList>
            <person name="Inwood S.N."/>
            <person name="Skelly J.G."/>
            <person name="Guhlin J."/>
            <person name="Harrop T.W.R."/>
            <person name="Goldson S.G."/>
            <person name="Dearden P.K."/>
        </authorList>
    </citation>
    <scope>NUCLEOTIDE SEQUENCE</scope>
    <source>
        <strain evidence="3">Lincoln</strain>
        <tissue evidence="3">Whole body</tissue>
    </source>
</reference>
<proteinExistence type="predicted"/>
<feature type="chain" id="PRO_5041409779" description="CCC domain-containing protein" evidence="1">
    <location>
        <begin position="23"/>
        <end position="168"/>
    </location>
</feature>
<gene>
    <name evidence="3" type="ORF">PV327_000250</name>
</gene>